<gene>
    <name evidence="2" type="ORF">FC774_08470</name>
    <name evidence="3" type="ORF">FDB51_09085</name>
</gene>
<evidence type="ECO:0000313" key="4">
    <source>
        <dbReference type="Proteomes" id="UP000473681"/>
    </source>
</evidence>
<evidence type="ECO:0000313" key="2">
    <source>
        <dbReference type="EMBL" id="NFF87900.1"/>
    </source>
</evidence>
<evidence type="ECO:0000313" key="5">
    <source>
        <dbReference type="Proteomes" id="UP000476820"/>
    </source>
</evidence>
<name>A0A0L9YAQ2_CLOBO</name>
<dbReference type="Proteomes" id="UP000476820">
    <property type="component" value="Unassembled WGS sequence"/>
</dbReference>
<dbReference type="Proteomes" id="UP000473681">
    <property type="component" value="Unassembled WGS sequence"/>
</dbReference>
<protein>
    <submittedName>
        <fullName evidence="2">Tetratricopeptide repeat protein</fullName>
    </submittedName>
</protein>
<dbReference type="EMBL" id="SWOV01000018">
    <property type="protein sequence ID" value="NFF87900.1"/>
    <property type="molecule type" value="Genomic_DNA"/>
</dbReference>
<evidence type="ECO:0000313" key="3">
    <source>
        <dbReference type="EMBL" id="NFN35283.1"/>
    </source>
</evidence>
<dbReference type="OrthoDB" id="1905743at2"/>
<comment type="caution">
    <text evidence="2">The sequence shown here is derived from an EMBL/GenBank/DDBJ whole genome shotgun (WGS) entry which is preliminary data.</text>
</comment>
<organism evidence="2 5">
    <name type="scientific">Clostridium botulinum</name>
    <dbReference type="NCBI Taxonomy" id="1491"/>
    <lineage>
        <taxon>Bacteria</taxon>
        <taxon>Bacillati</taxon>
        <taxon>Bacillota</taxon>
        <taxon>Clostridia</taxon>
        <taxon>Eubacteriales</taxon>
        <taxon>Clostridiaceae</taxon>
        <taxon>Clostridium</taxon>
    </lineage>
</organism>
<dbReference type="AlphaFoldDB" id="A0A0L9YAQ2"/>
<feature type="coiled-coil region" evidence="1">
    <location>
        <begin position="7"/>
        <end position="36"/>
    </location>
</feature>
<sequence length="218" mass="25810">MFKNDYMKEMENSLDLIKEEVEKNLINDEIEKAKKAVNSQLKNLVGLDINAIDTLSFNSVREIISKDASYNLGKYIALGELLQLQGKICLKYNDESMMLNYYLKSLESFYEIHYEEEINNDKYIKDIECLINDLREYDIPLDNDIQIFKFYELMNKLDKAEDMLFYIIDKSNNDKSNIEMGLEFYNKLKQRPEEELIKGNLPLEEVEDSYLELSKKLK</sequence>
<accession>A0A0L9YAQ2</accession>
<proteinExistence type="predicted"/>
<reference evidence="4 5" key="1">
    <citation type="submission" date="2019-04" db="EMBL/GenBank/DDBJ databases">
        <title>Genome sequencing of Clostridium botulinum Groups I-IV and Clostridium butyricum.</title>
        <authorList>
            <person name="Brunt J."/>
            <person name="Van Vliet A.H.M."/>
            <person name="Stringer S.C."/>
            <person name="Carter A.T."/>
            <person name="Peck M.W."/>
        </authorList>
    </citation>
    <scope>NUCLEOTIDE SEQUENCE [LARGE SCALE GENOMIC DNA]</scope>
    <source>
        <strain evidence="2 5">1605</strain>
        <strain evidence="3 4">CB-K-33E</strain>
    </source>
</reference>
<dbReference type="InterPro" id="IPR045507">
    <property type="entry name" value="DUF6483"/>
</dbReference>
<keyword evidence="1" id="KW-0175">Coiled coil</keyword>
<dbReference type="RefSeq" id="WP_012450517.1">
    <property type="nucleotide sequence ID" value="NZ_CP010520.1"/>
</dbReference>
<evidence type="ECO:0000256" key="1">
    <source>
        <dbReference type="SAM" id="Coils"/>
    </source>
</evidence>
<dbReference type="EMBL" id="SWVK01000011">
    <property type="protein sequence ID" value="NFN35283.1"/>
    <property type="molecule type" value="Genomic_DNA"/>
</dbReference>
<dbReference type="Pfam" id="PF20092">
    <property type="entry name" value="DUF6483"/>
    <property type="match status" value="1"/>
</dbReference>